<feature type="transmembrane region" description="Helical" evidence="1">
    <location>
        <begin position="31"/>
        <end position="49"/>
    </location>
</feature>
<accession>A0A0U1P1J8</accession>
<dbReference type="OrthoDB" id="2355718at2"/>
<keyword evidence="1" id="KW-0812">Transmembrane</keyword>
<dbReference type="STRING" id="1499688.BN000_04127"/>
<reference evidence="3" key="1">
    <citation type="submission" date="2015-05" db="EMBL/GenBank/DDBJ databases">
        <authorList>
            <person name="Urmite Genomes"/>
        </authorList>
    </citation>
    <scope>NUCLEOTIDE SEQUENCE [LARGE SCALE GENOMIC DNA]</scope>
    <source>
        <strain evidence="3">LF1</strain>
    </source>
</reference>
<protein>
    <submittedName>
        <fullName evidence="2">Cysteine desulfhydrase</fullName>
    </submittedName>
</protein>
<keyword evidence="3" id="KW-1185">Reference proteome</keyword>
<dbReference type="Proteomes" id="UP000199087">
    <property type="component" value="Unassembled WGS sequence"/>
</dbReference>
<proteinExistence type="predicted"/>
<evidence type="ECO:0000313" key="3">
    <source>
        <dbReference type="Proteomes" id="UP000199087"/>
    </source>
</evidence>
<dbReference type="RefSeq" id="WP_090637492.1">
    <property type="nucleotide sequence ID" value="NZ_CVRB01000004.1"/>
</dbReference>
<evidence type="ECO:0000313" key="2">
    <source>
        <dbReference type="EMBL" id="CRK84126.1"/>
    </source>
</evidence>
<sequence length="58" mass="6239">MGLVIIFTLVTILAAIGGFNALKNKNFLGAFWGVASFLVFGWFTLMTVLHNGIPTGTH</sequence>
<evidence type="ECO:0000256" key="1">
    <source>
        <dbReference type="SAM" id="Phobius"/>
    </source>
</evidence>
<keyword evidence="1" id="KW-1133">Transmembrane helix</keyword>
<organism evidence="2 3">
    <name type="scientific">Neobacillus massiliamazoniensis</name>
    <dbReference type="NCBI Taxonomy" id="1499688"/>
    <lineage>
        <taxon>Bacteria</taxon>
        <taxon>Bacillati</taxon>
        <taxon>Bacillota</taxon>
        <taxon>Bacilli</taxon>
        <taxon>Bacillales</taxon>
        <taxon>Bacillaceae</taxon>
        <taxon>Neobacillus</taxon>
    </lineage>
</organism>
<dbReference type="InterPro" id="IPR024490">
    <property type="entry name" value="DUF2759"/>
</dbReference>
<keyword evidence="1" id="KW-0472">Membrane</keyword>
<gene>
    <name evidence="2" type="ORF">BN000_04127</name>
</gene>
<dbReference type="EMBL" id="CVRB01000004">
    <property type="protein sequence ID" value="CRK84126.1"/>
    <property type="molecule type" value="Genomic_DNA"/>
</dbReference>
<dbReference type="AlphaFoldDB" id="A0A0U1P1J8"/>
<name>A0A0U1P1J8_9BACI</name>
<dbReference type="Pfam" id="PF10958">
    <property type="entry name" value="DUF2759"/>
    <property type="match status" value="1"/>
</dbReference>